<feature type="binding site" description="in other chain" evidence="15">
    <location>
        <position position="239"/>
    </location>
    <ligand>
        <name>substrate</name>
        <note>ligand shared between dimeric partners</note>
    </ligand>
</feature>
<gene>
    <name evidence="15" type="primary">pfkA</name>
    <name evidence="17" type="ORF">Spaf_0782</name>
</gene>
<comment type="similarity">
    <text evidence="15">Belongs to the phosphofructokinase type A (PFKA) family. ATP-dependent PFK group I subfamily. Prokaryotic clade 'B1' sub-subfamily.</text>
</comment>
<evidence type="ECO:0000256" key="4">
    <source>
        <dbReference type="ARBA" id="ARBA00004679"/>
    </source>
</evidence>
<dbReference type="SUPFAM" id="SSF53784">
    <property type="entry name" value="Phosphofructokinase"/>
    <property type="match status" value="1"/>
</dbReference>
<keyword evidence="8 15" id="KW-0479">Metal-binding</keyword>
<name>I1ZL61_STRPA</name>
<evidence type="ECO:0000256" key="5">
    <source>
        <dbReference type="ARBA" id="ARBA00022490"/>
    </source>
</evidence>
<keyword evidence="11 15" id="KW-0067">ATP-binding</keyword>
<feature type="binding site" evidence="15">
    <location>
        <begin position="119"/>
        <end position="122"/>
    </location>
    <ligand>
        <name>ATP</name>
        <dbReference type="ChEBI" id="CHEBI:30616"/>
    </ligand>
</feature>
<evidence type="ECO:0000256" key="3">
    <source>
        <dbReference type="ARBA" id="ARBA00004496"/>
    </source>
</evidence>
<protein>
    <recommendedName>
        <fullName evidence="15">ATP-dependent 6-phosphofructokinase</fullName>
        <shortName evidence="15">ATP-PFK</shortName>
        <shortName evidence="15">Phosphofructokinase</shortName>
        <ecNumber evidence="15">2.7.1.11</ecNumber>
    </recommendedName>
    <alternativeName>
        <fullName evidence="15">Phosphohexokinase</fullName>
    </alternativeName>
</protein>
<dbReference type="KEGG" id="scf:Spaf_0782"/>
<dbReference type="CDD" id="cd00763">
    <property type="entry name" value="Bacterial_PFK"/>
    <property type="match status" value="1"/>
</dbReference>
<dbReference type="PaxDb" id="1114965-Spaf_0782"/>
<dbReference type="NCBIfam" id="NF002872">
    <property type="entry name" value="PRK03202.1"/>
    <property type="match status" value="1"/>
</dbReference>
<evidence type="ECO:0000256" key="6">
    <source>
        <dbReference type="ARBA" id="ARBA00022533"/>
    </source>
</evidence>
<keyword evidence="13 15" id="KW-0324">Glycolysis</keyword>
<feature type="binding site" evidence="15">
    <location>
        <position position="179"/>
    </location>
    <ligand>
        <name>substrate</name>
        <note>ligand shared between dimeric partners</note>
    </ligand>
</feature>
<dbReference type="PATRIC" id="fig|1114965.3.peg.754"/>
<dbReference type="GO" id="GO:0070095">
    <property type="term" value="F:fructose-6-phosphate binding"/>
    <property type="evidence" value="ECO:0007669"/>
    <property type="project" value="TreeGrafter"/>
</dbReference>
<sequence>MCYNYVECKRKKGANNEMKRIAVLTSGGDAPGMNAAIRAVVRQAISEGMEVFGIYDGYAGMVAGKIQPLDASSVGDIISRGGTFLHSARYPEFAQREGQLKGIEQLKKHGIEGVVVIGGDGSYHGAMRLTEHGFPAIGLPGTIDNDIVGTDFTIGFDTAVTTAMDAIDKIRDTSSSHRRTFVVEVMGRNAGDIALWAGIATGADEIIIPEEGFKMEDIVASIKAGYEHGKKHNIIVLAEGVMSAAEFGQKLKEAGDTSDLRVTELGHIQRGGSPTARDRVLASRMGAHAVKLLKQGIGGVAVGIRNEKMVENPILGTAEEGALFSLTADGKIVVNNPHKADLELSALNKSLS</sequence>
<dbReference type="Proteomes" id="UP000002865">
    <property type="component" value="Chromosome"/>
</dbReference>
<dbReference type="eggNOG" id="COG0205">
    <property type="taxonomic scope" value="Bacteria"/>
</dbReference>
<evidence type="ECO:0000256" key="14">
    <source>
        <dbReference type="ARBA" id="ARBA00048070"/>
    </source>
</evidence>
<feature type="binding site" description="in other chain" evidence="15">
    <location>
        <position position="171"/>
    </location>
    <ligand>
        <name>ADP</name>
        <dbReference type="ChEBI" id="CHEBI:456216"/>
        <note>allosteric activator; ligand shared between dimeric partners</note>
    </ligand>
</feature>
<evidence type="ECO:0000256" key="13">
    <source>
        <dbReference type="ARBA" id="ARBA00023152"/>
    </source>
</evidence>
<dbReference type="HOGENOM" id="CLU_020655_0_1_9"/>
<organism evidence="17 18">
    <name type="scientific">Streptococcus parasanguinis FW213</name>
    <dbReference type="NCBI Taxonomy" id="1114965"/>
    <lineage>
        <taxon>Bacteria</taxon>
        <taxon>Bacillati</taxon>
        <taxon>Bacillota</taxon>
        <taxon>Bacilli</taxon>
        <taxon>Lactobacillales</taxon>
        <taxon>Streptococcaceae</taxon>
        <taxon>Streptococcus</taxon>
    </lineage>
</organism>
<dbReference type="NCBIfam" id="TIGR02482">
    <property type="entry name" value="PFKA_ATP"/>
    <property type="match status" value="1"/>
</dbReference>
<dbReference type="InterPro" id="IPR012828">
    <property type="entry name" value="PFKA_ATP_prok"/>
</dbReference>
<keyword evidence="7 15" id="KW-0808">Transferase</keyword>
<feature type="active site" description="Proton acceptor" evidence="15">
    <location>
        <position position="144"/>
    </location>
</feature>
<comment type="activity regulation">
    <text evidence="15">Allosterically activated by ADP and other diphosphonucleosides, and allosterically inhibited by phosphoenolpyruvate.</text>
</comment>
<feature type="binding site" description="in other chain" evidence="15">
    <location>
        <begin position="230"/>
        <end position="232"/>
    </location>
    <ligand>
        <name>ADP</name>
        <dbReference type="ChEBI" id="CHEBI:456216"/>
        <note>allosteric activator; ligand shared between dimeric partners</note>
    </ligand>
</feature>
<dbReference type="GO" id="GO:0042802">
    <property type="term" value="F:identical protein binding"/>
    <property type="evidence" value="ECO:0007669"/>
    <property type="project" value="TreeGrafter"/>
</dbReference>
<dbReference type="PANTHER" id="PTHR13697:SF4">
    <property type="entry name" value="ATP-DEPENDENT 6-PHOSPHOFRUCTOKINASE"/>
    <property type="match status" value="1"/>
</dbReference>
<dbReference type="GO" id="GO:0003872">
    <property type="term" value="F:6-phosphofructokinase activity"/>
    <property type="evidence" value="ECO:0007669"/>
    <property type="project" value="UniProtKB-UniRule"/>
</dbReference>
<dbReference type="Gene3D" id="3.40.50.460">
    <property type="entry name" value="Phosphofructokinase domain"/>
    <property type="match status" value="1"/>
</dbReference>
<dbReference type="AlphaFoldDB" id="I1ZL61"/>
<dbReference type="InterPro" id="IPR022953">
    <property type="entry name" value="ATP_PFK"/>
</dbReference>
<feature type="binding site" evidence="15">
    <location>
        <position position="120"/>
    </location>
    <ligand>
        <name>Mg(2+)</name>
        <dbReference type="ChEBI" id="CHEBI:18420"/>
        <note>catalytic</note>
    </ligand>
</feature>
<dbReference type="FunFam" id="3.40.50.450:FF:000001">
    <property type="entry name" value="ATP-dependent 6-phosphofructokinase"/>
    <property type="match status" value="1"/>
</dbReference>
<evidence type="ECO:0000256" key="1">
    <source>
        <dbReference type="ARBA" id="ARBA00001946"/>
    </source>
</evidence>
<dbReference type="Gene3D" id="3.40.50.450">
    <property type="match status" value="1"/>
</dbReference>
<feature type="binding site" evidence="15">
    <location>
        <position position="28"/>
    </location>
    <ligand>
        <name>ATP</name>
        <dbReference type="ChEBI" id="CHEBI:30616"/>
    </ligand>
</feature>
<dbReference type="PROSITE" id="PS00433">
    <property type="entry name" value="PHOSPHOFRUCTOKINASE"/>
    <property type="match status" value="1"/>
</dbReference>
<feature type="binding site" evidence="15">
    <location>
        <begin position="38"/>
        <end position="42"/>
    </location>
    <ligand>
        <name>ADP</name>
        <dbReference type="ChEBI" id="CHEBI:456216"/>
        <note>allosteric activator; ligand shared between dimeric partners</note>
    </ligand>
</feature>
<dbReference type="GO" id="GO:0016208">
    <property type="term" value="F:AMP binding"/>
    <property type="evidence" value="ECO:0007669"/>
    <property type="project" value="TreeGrafter"/>
</dbReference>
<dbReference type="GO" id="GO:0006002">
    <property type="term" value="P:fructose 6-phosphate metabolic process"/>
    <property type="evidence" value="ECO:0007669"/>
    <property type="project" value="UniProtKB-UniRule"/>
</dbReference>
<evidence type="ECO:0000256" key="12">
    <source>
        <dbReference type="ARBA" id="ARBA00022842"/>
    </source>
</evidence>
<keyword evidence="12 15" id="KW-0460">Magnesium</keyword>
<dbReference type="InterPro" id="IPR000023">
    <property type="entry name" value="Phosphofructokinase_dom"/>
</dbReference>
<feature type="binding site" description="in other chain" evidence="15">
    <location>
        <begin position="142"/>
        <end position="144"/>
    </location>
    <ligand>
        <name>substrate</name>
        <note>ligand shared between dimeric partners</note>
    </ligand>
</feature>
<dbReference type="HAMAP" id="MF_00339">
    <property type="entry name" value="Phosphofructokinase_I_B1"/>
    <property type="match status" value="1"/>
</dbReference>
<evidence type="ECO:0000256" key="15">
    <source>
        <dbReference type="HAMAP-Rule" id="MF_00339"/>
    </source>
</evidence>
<dbReference type="EC" id="2.7.1.11" evidence="15"/>
<keyword evidence="5 15" id="KW-0963">Cytoplasm</keyword>
<dbReference type="STRING" id="1114965.Spaf_0782"/>
<dbReference type="InterPro" id="IPR012003">
    <property type="entry name" value="ATP_PFK_prok-type"/>
</dbReference>
<evidence type="ECO:0000259" key="16">
    <source>
        <dbReference type="Pfam" id="PF00365"/>
    </source>
</evidence>
<evidence type="ECO:0000313" key="18">
    <source>
        <dbReference type="Proteomes" id="UP000002865"/>
    </source>
</evidence>
<feature type="binding site" evidence="15">
    <location>
        <position position="261"/>
    </location>
    <ligand>
        <name>substrate</name>
        <note>ligand shared between dimeric partners</note>
    </ligand>
</feature>
<feature type="binding site" description="in other chain" evidence="15">
    <location>
        <begin position="267"/>
        <end position="270"/>
    </location>
    <ligand>
        <name>substrate</name>
        <note>ligand shared between dimeric partners</note>
    </ligand>
</feature>
<feature type="binding site" description="in other chain" evidence="15">
    <location>
        <begin position="186"/>
        <end position="188"/>
    </location>
    <ligand>
        <name>substrate</name>
        <note>ligand shared between dimeric partners</note>
    </ligand>
</feature>
<feature type="binding site" evidence="15">
    <location>
        <begin position="89"/>
        <end position="90"/>
    </location>
    <ligand>
        <name>ATP</name>
        <dbReference type="ChEBI" id="CHEBI:30616"/>
    </ligand>
</feature>
<comment type="subcellular location">
    <subcellularLocation>
        <location evidence="3 15">Cytoplasm</location>
    </subcellularLocation>
</comment>
<dbReference type="InterPro" id="IPR035966">
    <property type="entry name" value="PKF_sf"/>
</dbReference>
<evidence type="ECO:0000256" key="2">
    <source>
        <dbReference type="ARBA" id="ARBA00002659"/>
    </source>
</evidence>
<comment type="function">
    <text evidence="2 15">Catalyzes the phosphorylation of D-fructose 6-phosphate to fructose 1,6-bisphosphate by ATP, the first committing step of glycolysis.</text>
</comment>
<dbReference type="EMBL" id="CP003122">
    <property type="protein sequence ID" value="AFJ25785.1"/>
    <property type="molecule type" value="Genomic_DNA"/>
</dbReference>
<evidence type="ECO:0000256" key="7">
    <source>
        <dbReference type="ARBA" id="ARBA00022679"/>
    </source>
</evidence>
<dbReference type="InterPro" id="IPR015912">
    <property type="entry name" value="Phosphofructokinase_CS"/>
</dbReference>
<comment type="subunit">
    <text evidence="15">Homotetramer.</text>
</comment>
<feature type="domain" description="Phosphofructokinase" evidence="16">
    <location>
        <begin position="20"/>
        <end position="293"/>
    </location>
</feature>
<evidence type="ECO:0000256" key="10">
    <source>
        <dbReference type="ARBA" id="ARBA00022777"/>
    </source>
</evidence>
<dbReference type="GO" id="GO:0061621">
    <property type="term" value="P:canonical glycolysis"/>
    <property type="evidence" value="ECO:0007669"/>
    <property type="project" value="TreeGrafter"/>
</dbReference>
<evidence type="ECO:0000256" key="8">
    <source>
        <dbReference type="ARBA" id="ARBA00022723"/>
    </source>
</evidence>
<dbReference type="PIRSF" id="PIRSF000532">
    <property type="entry name" value="ATP_PFK_prok"/>
    <property type="match status" value="1"/>
</dbReference>
<dbReference type="UniPathway" id="UPA00109">
    <property type="reaction ID" value="UER00182"/>
</dbReference>
<dbReference type="PANTHER" id="PTHR13697">
    <property type="entry name" value="PHOSPHOFRUCTOKINASE"/>
    <property type="match status" value="1"/>
</dbReference>
<comment type="cofactor">
    <cofactor evidence="1 15">
        <name>Mg(2+)</name>
        <dbReference type="ChEBI" id="CHEBI:18420"/>
    </cofactor>
</comment>
<evidence type="ECO:0000256" key="11">
    <source>
        <dbReference type="ARBA" id="ARBA00022840"/>
    </source>
</evidence>
<evidence type="ECO:0000313" key="17">
    <source>
        <dbReference type="EMBL" id="AFJ25785.1"/>
    </source>
</evidence>
<dbReference type="GO" id="GO:0046872">
    <property type="term" value="F:metal ion binding"/>
    <property type="evidence" value="ECO:0007669"/>
    <property type="project" value="UniProtKB-KW"/>
</dbReference>
<dbReference type="GO" id="GO:0030388">
    <property type="term" value="P:fructose 1,6-bisphosphate metabolic process"/>
    <property type="evidence" value="ECO:0007669"/>
    <property type="project" value="TreeGrafter"/>
</dbReference>
<accession>I1ZL61</accession>
<proteinExistence type="inferred from homology"/>
<dbReference type="GO" id="GO:0005945">
    <property type="term" value="C:6-phosphofructokinase complex"/>
    <property type="evidence" value="ECO:0007669"/>
    <property type="project" value="TreeGrafter"/>
</dbReference>
<keyword evidence="6 15" id="KW-0021">Allosteric enzyme</keyword>
<comment type="catalytic activity">
    <reaction evidence="14 15">
        <text>beta-D-fructose 6-phosphate + ATP = beta-D-fructose 1,6-bisphosphate + ADP + H(+)</text>
        <dbReference type="Rhea" id="RHEA:16109"/>
        <dbReference type="ChEBI" id="CHEBI:15378"/>
        <dbReference type="ChEBI" id="CHEBI:30616"/>
        <dbReference type="ChEBI" id="CHEBI:32966"/>
        <dbReference type="ChEBI" id="CHEBI:57634"/>
        <dbReference type="ChEBI" id="CHEBI:456216"/>
        <dbReference type="EC" id="2.7.1.11"/>
    </reaction>
</comment>
<dbReference type="PRINTS" id="PR00476">
    <property type="entry name" value="PHFRCTKINASE"/>
</dbReference>
<comment type="pathway">
    <text evidence="4 15">Carbohydrate degradation; glycolysis; D-glyceraldehyde 3-phosphate and glycerone phosphate from D-glucose: step 3/4.</text>
</comment>
<dbReference type="GO" id="GO:0048029">
    <property type="term" value="F:monosaccharide binding"/>
    <property type="evidence" value="ECO:0007669"/>
    <property type="project" value="TreeGrafter"/>
</dbReference>
<dbReference type="GO" id="GO:0005524">
    <property type="term" value="F:ATP binding"/>
    <property type="evidence" value="ECO:0007669"/>
    <property type="project" value="UniProtKB-UniRule"/>
</dbReference>
<keyword evidence="10 15" id="KW-0418">Kinase</keyword>
<dbReference type="Pfam" id="PF00365">
    <property type="entry name" value="PFK"/>
    <property type="match status" value="1"/>
</dbReference>
<evidence type="ECO:0000256" key="9">
    <source>
        <dbReference type="ARBA" id="ARBA00022741"/>
    </source>
</evidence>
<feature type="binding site" description="in other chain" evidence="15">
    <location>
        <begin position="202"/>
        <end position="204"/>
    </location>
    <ligand>
        <name>ADP</name>
        <dbReference type="ChEBI" id="CHEBI:456216"/>
        <note>allosteric activator; ligand shared between dimeric partners</note>
    </ligand>
</feature>
<keyword evidence="9 15" id="KW-0547">Nucleotide-binding</keyword>
<reference evidence="17 18" key="1">
    <citation type="journal article" date="2012" name="PLoS ONE">
        <title>Complete Genome and Transcriptomes of Streptococcus parasanguinis FW213: Phylogenic Relations and Potential Virulence Mechanisms.</title>
        <authorList>
            <person name="Geng J."/>
            <person name="Chiu C.H."/>
            <person name="Tang P."/>
            <person name="Chen Y."/>
            <person name="Shieh H.R."/>
            <person name="Hu S."/>
            <person name="Chen Y.Y."/>
        </authorList>
    </citation>
    <scope>NUCLEOTIDE SEQUENCE [LARGE SCALE GENOMIC DNA]</scope>
    <source>
        <strain evidence="17 18">FW213</strain>
    </source>
</reference>
<comment type="caution">
    <text evidence="15">Lacks conserved residue(s) required for the propagation of feature annotation.</text>
</comment>
<dbReference type="FunFam" id="3.40.50.460:FF:000002">
    <property type="entry name" value="ATP-dependent 6-phosphofructokinase"/>
    <property type="match status" value="1"/>
</dbReference>